<keyword evidence="6" id="KW-0067">ATP-binding</keyword>
<evidence type="ECO:0000259" key="12">
    <source>
        <dbReference type="PROSITE" id="PS50929"/>
    </source>
</evidence>
<dbReference type="CDD" id="cd18604">
    <property type="entry name" value="ABC_6TM_VMR1_D2_like"/>
    <property type="match status" value="1"/>
</dbReference>
<evidence type="ECO:0000256" key="1">
    <source>
        <dbReference type="ARBA" id="ARBA00004141"/>
    </source>
</evidence>
<dbReference type="SMART" id="SM00382">
    <property type="entry name" value="AAA"/>
    <property type="match status" value="1"/>
</dbReference>
<evidence type="ECO:0000256" key="2">
    <source>
        <dbReference type="ARBA" id="ARBA00022448"/>
    </source>
</evidence>
<evidence type="ECO:0000256" key="10">
    <source>
        <dbReference type="SAM" id="Phobius"/>
    </source>
</evidence>
<dbReference type="EMBL" id="PJQM01000799">
    <property type="protein sequence ID" value="RCI04069.1"/>
    <property type="molecule type" value="Genomic_DNA"/>
</dbReference>
<dbReference type="Pfam" id="PF00005">
    <property type="entry name" value="ABC_tran"/>
    <property type="match status" value="2"/>
</dbReference>
<dbReference type="InterPro" id="IPR027417">
    <property type="entry name" value="P-loop_NTPase"/>
</dbReference>
<sequence>ILDGLFPILFFLVSCIVFIFSRYQTPAHSRHSSDCLRLPTSKTVSVFRRSLVLLIVTLLEISSWAFLFAWRLESAILSKKPNHFPLYQLVDPALACIPRIYILLLIIKSFTTPRNPLDSSRFTRYSWHFMLFYLLVFVSSVVRMFDYFLTPNNWFISATIEKSFASVDVCLCFILVYVVMTSPTELDQAELMNFEDEDEGVLVLSDGGVGRMLSLEPSASPLSSVTFSWMNSLLHTAYKSRLTAASLWALPIRQRARENFRLFAKRETSRVTSVSILQRLYAANRKIVWCQLITAIGAVIFHYANPFFLRQLLNYIQLHHHQDTWVEKEVGFMYCLALFGCNVVSTLVASQTLLWGRRWHVTMTNMLNSEIYAHALRLKHTHQQQQDDDNDDLDESAHQKASLMSQDTERLAELASYLHIFYTCPLEITAGVVFLYHILGHSFLAGLVVMVVALPSTHYISRRLMIAQTHLTDAKSWRLRLLRELCEGIKTIKFLAAERRWEQAIKANDELVKLIKLYTQNTLLGLIWFATPVFVTTISFAWYTMVEKKSLDASTAFVSIVLFGMLRDPLNVMPQAFMAYSDAKISLGHITAFLNTEAKQNNPCVPSEQTYQEQAKVGFASPQSVFEWNHTQQNQHQQQQTTKHYNTFPQERRRSSRTTIEGSTSFTFDASSSFKLVVPYTLFPSGKLSVISGPPSSGKTSLLAALLGEMTMIAGDQFPVLPSRFLYQQQGLVKDGPYYLHKVAYVAQHPWIEHGTIRENILFFEPWDDTRYRSVLHQCDLLRDLSLFDNGDLTLTTDRGISDSDVMKHKISLARAVYSRCKTVLIDDIFHLLGKVTSTFIYENCIRGDLMKDRTVLVAVTYPDMFWARDARLFVHMAEPFHGEGRIESMETDPECIVNLIKTRRTEQQREKQKKEKIEEPKETWYAETNNPVDMVDTLFEHTGGASSIHNNTTLVEEDFFDEGSIIPDSIRQEDEDDEAVHRDNTYRDYAYATYYSVWSTAYSRYDTIVDLSSLDELNISNYYVLIYLGLCLVTVTCNFIRTVIQYRGSLRASNRIFVGLLQSVCQAPLQFFDVTPISHIMSRFSKDMETVDSSIGWHVNFLLQTVFGVFGVVFTIGTILPEFFGASLVAAMMYFYVGVVYIRASRELKKLNTDSRPPIFHLYSDTLAGLATIRAYGEEWSMMKKMFTRLDDNMRPFYTLWNTNRWLFVRVELLGTFLSLFISVSLVQKIKTIDAGLAGIALTFSASLLEYVYWLMRQFTTVDMHFEAVERIHQYMVMPQEPPSIVEGSRPPAAWPTYAAIQVRDLVVSFSHSEADAILRHVSFNIFPGEKVALIGRAGAEKHALVSCLFRFMEPMRGSIKIDGVNTAWIGVEDLRSRMTFISKDGWLLSGTVRSNLDPFGEYDDYALWQVLYRVRLAKPPNQHDLNEPCAIQDLDIDLGKEGCRLPVCERQLLCIARALLQDCTKLVIIEEANLNTEARALIQAVIDQEFEESTVITIPYMLHDVVNYDKSFTIPL</sequence>
<proteinExistence type="predicted"/>
<keyword evidence="7 10" id="KW-1133">Transmembrane helix</keyword>
<evidence type="ECO:0000259" key="11">
    <source>
        <dbReference type="PROSITE" id="PS50893"/>
    </source>
</evidence>
<dbReference type="GO" id="GO:0016887">
    <property type="term" value="F:ATP hydrolysis activity"/>
    <property type="evidence" value="ECO:0007669"/>
    <property type="project" value="InterPro"/>
</dbReference>
<feature type="transmembrane region" description="Helical" evidence="10">
    <location>
        <begin position="1023"/>
        <end position="1045"/>
    </location>
</feature>
<evidence type="ECO:0000256" key="5">
    <source>
        <dbReference type="ARBA" id="ARBA00022741"/>
    </source>
</evidence>
<evidence type="ECO:0000256" key="9">
    <source>
        <dbReference type="SAM" id="MobiDB-lite"/>
    </source>
</evidence>
<dbReference type="GO" id="GO:0005524">
    <property type="term" value="F:ATP binding"/>
    <property type="evidence" value="ECO:0007669"/>
    <property type="project" value="UniProtKB-KW"/>
</dbReference>
<dbReference type="PROSITE" id="PS50929">
    <property type="entry name" value="ABC_TM1F"/>
    <property type="match status" value="2"/>
</dbReference>
<dbReference type="Proteomes" id="UP000253551">
    <property type="component" value="Unassembled WGS sequence"/>
</dbReference>
<keyword evidence="5" id="KW-0547">Nucleotide-binding</keyword>
<accession>A0A367KPF5</accession>
<evidence type="ECO:0000313" key="13">
    <source>
        <dbReference type="EMBL" id="RCI04069.1"/>
    </source>
</evidence>
<dbReference type="GO" id="GO:0140359">
    <property type="term" value="F:ABC-type transporter activity"/>
    <property type="evidence" value="ECO:0007669"/>
    <property type="project" value="InterPro"/>
</dbReference>
<dbReference type="OrthoDB" id="6500128at2759"/>
<dbReference type="GO" id="GO:0000329">
    <property type="term" value="C:fungal-type vacuole membrane"/>
    <property type="evidence" value="ECO:0007669"/>
    <property type="project" value="TreeGrafter"/>
</dbReference>
<feature type="domain" description="ABC transporter" evidence="11">
    <location>
        <begin position="660"/>
        <end position="903"/>
    </location>
</feature>
<reference evidence="13 14" key="1">
    <citation type="journal article" date="2018" name="G3 (Bethesda)">
        <title>Phylogenetic and Phylogenomic Definition of Rhizopus Species.</title>
        <authorList>
            <person name="Gryganskyi A.P."/>
            <person name="Golan J."/>
            <person name="Dolatabadi S."/>
            <person name="Mondo S."/>
            <person name="Robb S."/>
            <person name="Idnurm A."/>
            <person name="Muszewska A."/>
            <person name="Steczkiewicz K."/>
            <person name="Masonjones S."/>
            <person name="Liao H.L."/>
            <person name="Gajdeczka M.T."/>
            <person name="Anike F."/>
            <person name="Vuek A."/>
            <person name="Anishchenko I.M."/>
            <person name="Voigt K."/>
            <person name="de Hoog G.S."/>
            <person name="Smith M.E."/>
            <person name="Heitman J."/>
            <person name="Vilgalys R."/>
            <person name="Stajich J.E."/>
        </authorList>
    </citation>
    <scope>NUCLEOTIDE SEQUENCE [LARGE SCALE GENOMIC DNA]</scope>
    <source>
        <strain evidence="13 14">LSU 92-RS-03</strain>
    </source>
</reference>
<feature type="non-terminal residue" evidence="13">
    <location>
        <position position="1"/>
    </location>
</feature>
<evidence type="ECO:0000256" key="7">
    <source>
        <dbReference type="ARBA" id="ARBA00022989"/>
    </source>
</evidence>
<dbReference type="FunFam" id="1.20.1560.10:FF:000013">
    <property type="entry name" value="ABC transporter C family member 2"/>
    <property type="match status" value="1"/>
</dbReference>
<dbReference type="PANTHER" id="PTHR24223">
    <property type="entry name" value="ATP-BINDING CASSETTE SUB-FAMILY C"/>
    <property type="match status" value="1"/>
</dbReference>
<keyword evidence="3 10" id="KW-0812">Transmembrane</keyword>
<feature type="transmembrane region" description="Helical" evidence="10">
    <location>
        <begin position="84"/>
        <end position="107"/>
    </location>
</feature>
<feature type="transmembrane region" description="Helical" evidence="10">
    <location>
        <begin position="1096"/>
        <end position="1118"/>
    </location>
</feature>
<dbReference type="InterPro" id="IPR003593">
    <property type="entry name" value="AAA+_ATPase"/>
</dbReference>
<dbReference type="InterPro" id="IPR011527">
    <property type="entry name" value="ABC1_TM_dom"/>
</dbReference>
<feature type="transmembrane region" description="Helical" evidence="10">
    <location>
        <begin position="1234"/>
        <end position="1257"/>
    </location>
</feature>
<dbReference type="SUPFAM" id="SSF90123">
    <property type="entry name" value="ABC transporter transmembrane region"/>
    <property type="match status" value="2"/>
</dbReference>
<organism evidence="13 14">
    <name type="scientific">Rhizopus stolonifer</name>
    <name type="common">Rhizopus nigricans</name>
    <dbReference type="NCBI Taxonomy" id="4846"/>
    <lineage>
        <taxon>Eukaryota</taxon>
        <taxon>Fungi</taxon>
        <taxon>Fungi incertae sedis</taxon>
        <taxon>Mucoromycota</taxon>
        <taxon>Mucoromycotina</taxon>
        <taxon>Mucoromycetes</taxon>
        <taxon>Mucorales</taxon>
        <taxon>Mucorineae</taxon>
        <taxon>Rhizopodaceae</taxon>
        <taxon>Rhizopus</taxon>
    </lineage>
</organism>
<keyword evidence="14" id="KW-1185">Reference proteome</keyword>
<feature type="transmembrane region" description="Helical" evidence="10">
    <location>
        <begin position="523"/>
        <end position="545"/>
    </location>
</feature>
<dbReference type="Gene3D" id="3.40.50.300">
    <property type="entry name" value="P-loop containing nucleotide triphosphate hydrolases"/>
    <property type="match status" value="2"/>
</dbReference>
<dbReference type="InterPro" id="IPR003439">
    <property type="entry name" value="ABC_transporter-like_ATP-bd"/>
</dbReference>
<dbReference type="STRING" id="4846.A0A367KPF5"/>
<evidence type="ECO:0000256" key="8">
    <source>
        <dbReference type="ARBA" id="ARBA00023136"/>
    </source>
</evidence>
<gene>
    <name evidence="13" type="ORF">CU098_000751</name>
</gene>
<feature type="transmembrane region" description="Helical" evidence="10">
    <location>
        <begin position="51"/>
        <end position="72"/>
    </location>
</feature>
<comment type="subcellular location">
    <subcellularLocation>
        <location evidence="1">Membrane</location>
        <topology evidence="1">Multi-pass membrane protein</topology>
    </subcellularLocation>
</comment>
<evidence type="ECO:0000256" key="4">
    <source>
        <dbReference type="ARBA" id="ARBA00022737"/>
    </source>
</evidence>
<feature type="region of interest" description="Disordered" evidence="9">
    <location>
        <begin position="634"/>
        <end position="660"/>
    </location>
</feature>
<dbReference type="InterPro" id="IPR050173">
    <property type="entry name" value="ABC_transporter_C-like"/>
</dbReference>
<dbReference type="CDD" id="cd18596">
    <property type="entry name" value="ABC_6TM_VMR1_D1_like"/>
    <property type="match status" value="1"/>
</dbReference>
<feature type="transmembrane region" description="Helical" evidence="10">
    <location>
        <begin position="414"/>
        <end position="436"/>
    </location>
</feature>
<keyword evidence="2" id="KW-0813">Transport</keyword>
<name>A0A367KPF5_RHIST</name>
<dbReference type="Gene3D" id="1.20.1560.10">
    <property type="entry name" value="ABC transporter type 1, transmembrane domain"/>
    <property type="match status" value="2"/>
</dbReference>
<dbReference type="InterPro" id="IPR036640">
    <property type="entry name" value="ABC1_TM_sf"/>
</dbReference>
<comment type="caution">
    <text evidence="13">The sequence shown here is derived from an EMBL/GenBank/DDBJ whole genome shotgun (WGS) entry which is preliminary data.</text>
</comment>
<feature type="transmembrane region" description="Helical" evidence="10">
    <location>
        <begin position="1124"/>
        <end position="1143"/>
    </location>
</feature>
<dbReference type="Pfam" id="PF00664">
    <property type="entry name" value="ABC_membrane"/>
    <property type="match status" value="2"/>
</dbReference>
<keyword evidence="8 10" id="KW-0472">Membrane</keyword>
<feature type="domain" description="ABC transmembrane type-1" evidence="12">
    <location>
        <begin position="292"/>
        <end position="582"/>
    </location>
</feature>
<feature type="transmembrane region" description="Helical" evidence="10">
    <location>
        <begin position="165"/>
        <end position="182"/>
    </location>
</feature>
<keyword evidence="4" id="KW-0677">Repeat</keyword>
<feature type="transmembrane region" description="Helical" evidence="10">
    <location>
        <begin position="127"/>
        <end position="145"/>
    </location>
</feature>
<evidence type="ECO:0000256" key="6">
    <source>
        <dbReference type="ARBA" id="ARBA00022840"/>
    </source>
</evidence>
<dbReference type="PANTHER" id="PTHR24223:SF353">
    <property type="entry name" value="ABC TRANSPORTER ATP-BINDING PROTEIN_PERMEASE VMR1-RELATED"/>
    <property type="match status" value="1"/>
</dbReference>
<dbReference type="SUPFAM" id="SSF52540">
    <property type="entry name" value="P-loop containing nucleoside triphosphate hydrolases"/>
    <property type="match status" value="2"/>
</dbReference>
<protein>
    <submittedName>
        <fullName evidence="13">Uncharacterized protein</fullName>
    </submittedName>
</protein>
<evidence type="ECO:0000256" key="3">
    <source>
        <dbReference type="ARBA" id="ARBA00022692"/>
    </source>
</evidence>
<feature type="transmembrane region" description="Helical" evidence="10">
    <location>
        <begin position="442"/>
        <end position="460"/>
    </location>
</feature>
<feature type="transmembrane region" description="Helical" evidence="10">
    <location>
        <begin position="1208"/>
        <end position="1228"/>
    </location>
</feature>
<evidence type="ECO:0000313" key="14">
    <source>
        <dbReference type="Proteomes" id="UP000253551"/>
    </source>
</evidence>
<feature type="transmembrane region" description="Helical" evidence="10">
    <location>
        <begin position="331"/>
        <end position="356"/>
    </location>
</feature>
<feature type="transmembrane region" description="Helical" evidence="10">
    <location>
        <begin position="287"/>
        <end position="304"/>
    </location>
</feature>
<feature type="transmembrane region" description="Helical" evidence="10">
    <location>
        <begin position="6"/>
        <end position="23"/>
    </location>
</feature>
<feature type="domain" description="ABC transmembrane type-1" evidence="12">
    <location>
        <begin position="1006"/>
        <end position="1265"/>
    </location>
</feature>
<dbReference type="PROSITE" id="PS50893">
    <property type="entry name" value="ABC_TRANSPORTER_2"/>
    <property type="match status" value="1"/>
</dbReference>